<dbReference type="SUPFAM" id="SSF53067">
    <property type="entry name" value="Actin-like ATPase domain"/>
    <property type="match status" value="2"/>
</dbReference>
<dbReference type="AlphaFoldDB" id="A0A2J6WET2"/>
<dbReference type="PANTHER" id="PTHR12862">
    <property type="entry name" value="BADF TYPE ATPASE DOMAIN-CONTAINING PROTEIN"/>
    <property type="match status" value="1"/>
</dbReference>
<dbReference type="InterPro" id="IPR002731">
    <property type="entry name" value="ATPase_BadF"/>
</dbReference>
<gene>
    <name evidence="2" type="ORF">C0189_02535</name>
</gene>
<dbReference type="RefSeq" id="WP_424586923.1">
    <property type="nucleotide sequence ID" value="NZ_JBNARP010000030.1"/>
</dbReference>
<evidence type="ECO:0000259" key="1">
    <source>
        <dbReference type="Pfam" id="PF01869"/>
    </source>
</evidence>
<dbReference type="PANTHER" id="PTHR12862:SF0">
    <property type="entry name" value="N-ACETYL-D-GLUCOSAMINE KINASE"/>
    <property type="match status" value="1"/>
</dbReference>
<dbReference type="Gene3D" id="3.30.420.40">
    <property type="match status" value="2"/>
</dbReference>
<protein>
    <recommendedName>
        <fullName evidence="1">ATPase BadF/BadG/BcrA/BcrD type domain-containing protein</fullName>
    </recommendedName>
</protein>
<proteinExistence type="predicted"/>
<evidence type="ECO:0000313" key="2">
    <source>
        <dbReference type="EMBL" id="PMP67762.1"/>
    </source>
</evidence>
<dbReference type="InterPro" id="IPR043129">
    <property type="entry name" value="ATPase_NBD"/>
</dbReference>
<dbReference type="EMBL" id="PNIL01000036">
    <property type="protein sequence ID" value="PMP67762.1"/>
    <property type="molecule type" value="Genomic_DNA"/>
</dbReference>
<dbReference type="Proteomes" id="UP000237040">
    <property type="component" value="Unassembled WGS sequence"/>
</dbReference>
<dbReference type="Pfam" id="PF01869">
    <property type="entry name" value="BcrAD_BadFG"/>
    <property type="match status" value="1"/>
</dbReference>
<dbReference type="GO" id="GO:0045127">
    <property type="term" value="F:N-acetylglucosamine kinase activity"/>
    <property type="evidence" value="ECO:0007669"/>
    <property type="project" value="InterPro"/>
</dbReference>
<organism evidence="2 3">
    <name type="scientific">Caldisericum exile</name>
    <dbReference type="NCBI Taxonomy" id="693075"/>
    <lineage>
        <taxon>Bacteria</taxon>
        <taxon>Pseudomonadati</taxon>
        <taxon>Caldisericota/Cryosericota group</taxon>
        <taxon>Caldisericota</taxon>
        <taxon>Caldisericia</taxon>
        <taxon>Caldisericales</taxon>
        <taxon>Caldisericaceae</taxon>
        <taxon>Caldisericum</taxon>
    </lineage>
</organism>
<reference evidence="2 3" key="1">
    <citation type="submission" date="2018-01" db="EMBL/GenBank/DDBJ databases">
        <title>Metagenomic assembled genomes from two thermal pools in the Uzon Caldera, Kamchatka, Russia.</title>
        <authorList>
            <person name="Wilkins L."/>
            <person name="Ettinger C."/>
        </authorList>
    </citation>
    <scope>NUCLEOTIDE SEQUENCE [LARGE SCALE GENOMIC DNA]</scope>
    <source>
        <strain evidence="2">ZAV-07</strain>
    </source>
</reference>
<sequence>MKLGIDLGGSKIRLAVVHDGIIESKVIDYPGNPTSSKDIKDRLFDAVKSLEKEHFELISVSMAGGLQEGFRNIVKDALKHYSQNIFIFPDIKVVHFSFFEEGDGVVVISGTGSSIYGKKGKAELFYGGLGFAISDVGSGFDIGRNYLSKGLSQMQLGNHKKEAKNIIKYFSQSNVNAIIETIYEGNVVKNIADFSVFVLKNDPLNGIVRSSSSKLAKETLKVIENLDFETVNVGLAGGVFENSKVFSEVFLGVLSKRVKVNVVKRKTSNEIASILMAEKGIKNV</sequence>
<dbReference type="CDD" id="cd24007">
    <property type="entry name" value="ASKHA_NBD_eukNAGK-like"/>
    <property type="match status" value="1"/>
</dbReference>
<feature type="domain" description="ATPase BadF/BadG/BcrA/BcrD type" evidence="1">
    <location>
        <begin position="3"/>
        <end position="260"/>
    </location>
</feature>
<name>A0A2J6WET2_9BACT</name>
<comment type="caution">
    <text evidence="2">The sequence shown here is derived from an EMBL/GenBank/DDBJ whole genome shotgun (WGS) entry which is preliminary data.</text>
</comment>
<dbReference type="InterPro" id="IPR039758">
    <property type="entry name" value="NAGK-like"/>
</dbReference>
<accession>A0A2J6WET2</accession>
<evidence type="ECO:0000313" key="3">
    <source>
        <dbReference type="Proteomes" id="UP000237040"/>
    </source>
</evidence>